<dbReference type="NCBIfam" id="TIGR04092">
    <property type="entry name" value="LTA_DltD"/>
    <property type="match status" value="1"/>
</dbReference>
<dbReference type="AlphaFoldDB" id="A0A1C3YSK8"/>
<keyword evidence="2" id="KW-1133">Transmembrane helix</keyword>
<dbReference type="Pfam" id="PF04914">
    <property type="entry name" value="DltD"/>
    <property type="match status" value="1"/>
</dbReference>
<keyword evidence="1" id="KW-1003">Cell membrane</keyword>
<dbReference type="PANTHER" id="PTHR40039">
    <property type="entry name" value="PROTEIN DLTD"/>
    <property type="match status" value="1"/>
</dbReference>
<sequence length="418" mass="48384">MFKKLGLIFGPVILAFVLVFSIIMLVPESSHVKQNFNEEQRAANALTPTVFKSQKLKQQALSDAKHRFVPFFGSSEWNRMDSFHPSVMAEAYNRPYRPFLLGQRGAQSLTQYFGMQQITSQMRDKQAVFVISPQWFIKPGENSDAFKYYFNQAQALTWLQKDKSTTADRYAAKRLLEMNVSSSLNKYLEKVAAGKKLSSTDLTKIALKLRFLNHEDTLFANLQIGNNYKKNILPKTQNLPEIYNENRLNKLADCYAKKNTTNNKFGIQNTFYKKRISAQVGEIKGSQKNVNYLQSPEYGDLQLVLQQFAQTHTNVLFVIQPINEKWAKYTGLNTHMYQQAVGKIKHQLTSQGFTNIADFSTDGNKKHFMQDTIHLGWRGWLAFDKKVDKFLTTKQPTPVYNIRNKYYTESWMMNPYED</sequence>
<dbReference type="OrthoDB" id="1700484at2"/>
<evidence type="ECO:0000313" key="3">
    <source>
        <dbReference type="EMBL" id="SCB73084.1"/>
    </source>
</evidence>
<dbReference type="RefSeq" id="WP_092461153.1">
    <property type="nucleotide sequence ID" value="NZ_BJEE01000002.1"/>
</dbReference>
<feature type="transmembrane region" description="Helical" evidence="2">
    <location>
        <begin position="7"/>
        <end position="26"/>
    </location>
</feature>
<reference evidence="4" key="1">
    <citation type="submission" date="2016-08" db="EMBL/GenBank/DDBJ databases">
        <authorList>
            <person name="Varghese N."/>
            <person name="Submissions Spin"/>
        </authorList>
    </citation>
    <scope>NUCLEOTIDE SEQUENCE [LARGE SCALE GENOMIC DNA]</scope>
    <source>
        <strain evidence="4">R-53094</strain>
    </source>
</reference>
<dbReference type="GO" id="GO:0070395">
    <property type="term" value="P:lipoteichoic acid biosynthetic process"/>
    <property type="evidence" value="ECO:0007669"/>
    <property type="project" value="UniProtKB-UniRule"/>
</dbReference>
<dbReference type="UniPathway" id="UPA00556"/>
<organism evidence="3 4">
    <name type="scientific">Weissella bombi</name>
    <dbReference type="NCBI Taxonomy" id="1505725"/>
    <lineage>
        <taxon>Bacteria</taxon>
        <taxon>Bacillati</taxon>
        <taxon>Bacillota</taxon>
        <taxon>Bacilli</taxon>
        <taxon>Lactobacillales</taxon>
        <taxon>Lactobacillaceae</taxon>
        <taxon>Weissella</taxon>
    </lineage>
</organism>
<keyword evidence="2" id="KW-0812">Transmembrane</keyword>
<proteinExistence type="inferred from homology"/>
<accession>A0A1C3YSK8</accession>
<dbReference type="InterPro" id="IPR023896">
    <property type="entry name" value="LTA_DltD"/>
</dbReference>
<comment type="similarity">
    <text evidence="1">Belongs to the DltD family.</text>
</comment>
<dbReference type="PANTHER" id="PTHR40039:SF1">
    <property type="entry name" value="PROTEIN DLTD"/>
    <property type="match status" value="1"/>
</dbReference>
<dbReference type="STRING" id="1505725.GA0061074_101106"/>
<dbReference type="Proteomes" id="UP000199268">
    <property type="component" value="Unassembled WGS sequence"/>
</dbReference>
<gene>
    <name evidence="3" type="ORF">GA0061074_101106</name>
</gene>
<comment type="pathway">
    <text evidence="1">Cell wall biogenesis; lipoteichoic acid biosynthesis.</text>
</comment>
<dbReference type="PIRSF" id="PIRSF021438">
    <property type="entry name" value="DltD"/>
    <property type="match status" value="1"/>
</dbReference>
<keyword evidence="1 2" id="KW-0472">Membrane</keyword>
<dbReference type="GO" id="GO:0005886">
    <property type="term" value="C:plasma membrane"/>
    <property type="evidence" value="ECO:0007669"/>
    <property type="project" value="UniProtKB-UniRule"/>
</dbReference>
<name>A0A1C3YSK8_9LACO</name>
<evidence type="ECO:0000256" key="2">
    <source>
        <dbReference type="SAM" id="Phobius"/>
    </source>
</evidence>
<keyword evidence="4" id="KW-1185">Reference proteome</keyword>
<protein>
    <recommendedName>
        <fullName evidence="1">Protein DltD</fullName>
    </recommendedName>
</protein>
<dbReference type="EMBL" id="FMAO01000001">
    <property type="protein sequence ID" value="SCB73084.1"/>
    <property type="molecule type" value="Genomic_DNA"/>
</dbReference>
<evidence type="ECO:0000256" key="1">
    <source>
        <dbReference type="PIRNR" id="PIRNR021438"/>
    </source>
</evidence>
<evidence type="ECO:0000313" key="4">
    <source>
        <dbReference type="Proteomes" id="UP000199268"/>
    </source>
</evidence>
<dbReference type="InterPro" id="IPR006998">
    <property type="entry name" value="DltD"/>
</dbReference>